<dbReference type="PANTHER" id="PTHR31044:SF25">
    <property type="entry name" value="PLASMODESMATA CALLOSE-BINDING PROTEIN 3"/>
    <property type="match status" value="1"/>
</dbReference>
<evidence type="ECO:0000256" key="8">
    <source>
        <dbReference type="ARBA" id="ARBA00023288"/>
    </source>
</evidence>
<gene>
    <name evidence="12" type="ORF">CEPIT_LOCUS13393</name>
</gene>
<dbReference type="GO" id="GO:0005886">
    <property type="term" value="C:plasma membrane"/>
    <property type="evidence" value="ECO:0007669"/>
    <property type="project" value="UniProtKB-SubCell"/>
</dbReference>
<keyword evidence="13" id="KW-1185">Reference proteome</keyword>
<keyword evidence="2" id="KW-1003">Cell membrane</keyword>
<dbReference type="SMART" id="SM00768">
    <property type="entry name" value="X8"/>
    <property type="match status" value="1"/>
</dbReference>
<dbReference type="GO" id="GO:0009506">
    <property type="term" value="C:plasmodesma"/>
    <property type="evidence" value="ECO:0007669"/>
    <property type="project" value="UniProtKB-ARBA"/>
</dbReference>
<dbReference type="FunFam" id="1.20.58.1040:FF:000001">
    <property type="entry name" value="Glucan endo-1,3-beta-glucosidase 4"/>
    <property type="match status" value="1"/>
</dbReference>
<dbReference type="EMBL" id="CAMAPF010000085">
    <property type="protein sequence ID" value="CAH9095753.1"/>
    <property type="molecule type" value="Genomic_DNA"/>
</dbReference>
<evidence type="ECO:0000259" key="11">
    <source>
        <dbReference type="SMART" id="SM00768"/>
    </source>
</evidence>
<evidence type="ECO:0000313" key="13">
    <source>
        <dbReference type="Proteomes" id="UP001152523"/>
    </source>
</evidence>
<name>A0AAV0DD91_9ASTE</name>
<evidence type="ECO:0000313" key="12">
    <source>
        <dbReference type="EMBL" id="CAH9095753.1"/>
    </source>
</evidence>
<evidence type="ECO:0000256" key="2">
    <source>
        <dbReference type="ARBA" id="ARBA00022475"/>
    </source>
</evidence>
<evidence type="ECO:0000256" key="10">
    <source>
        <dbReference type="SAM" id="SignalP"/>
    </source>
</evidence>
<keyword evidence="4 10" id="KW-0732">Signal</keyword>
<evidence type="ECO:0000256" key="3">
    <source>
        <dbReference type="ARBA" id="ARBA00022622"/>
    </source>
</evidence>
<keyword evidence="3" id="KW-0336">GPI-anchor</keyword>
<evidence type="ECO:0000256" key="1">
    <source>
        <dbReference type="ARBA" id="ARBA00004609"/>
    </source>
</evidence>
<feature type="signal peptide" evidence="10">
    <location>
        <begin position="1"/>
        <end position="17"/>
    </location>
</feature>
<feature type="region of interest" description="Disordered" evidence="9">
    <location>
        <begin position="112"/>
        <end position="157"/>
    </location>
</feature>
<dbReference type="Gene3D" id="1.20.58.1040">
    <property type="match status" value="1"/>
</dbReference>
<evidence type="ECO:0000256" key="5">
    <source>
        <dbReference type="ARBA" id="ARBA00023136"/>
    </source>
</evidence>
<evidence type="ECO:0000256" key="4">
    <source>
        <dbReference type="ARBA" id="ARBA00022729"/>
    </source>
</evidence>
<feature type="region of interest" description="Disordered" evidence="9">
    <location>
        <begin position="83"/>
        <end position="102"/>
    </location>
</feature>
<dbReference type="Pfam" id="PF07983">
    <property type="entry name" value="X8"/>
    <property type="match status" value="1"/>
</dbReference>
<sequence>MSSLLYAFLFMAMAAHSDVAGGATYCVCKEGMSESMLQKTLDYACGYGADCNPTHQNGPCFQPNTVKAHCSYAVNSFFQKKGQAPGTCDFSGTASTTSSDPSTTTCVFPASASGATSSTGNPSTTTSNSGVMTSPTGDTLGTGINNGFGPPGVGNSNADMNEGGISLLRRSLVPSISTILFSVVAALRMA</sequence>
<dbReference type="GO" id="GO:0098552">
    <property type="term" value="C:side of membrane"/>
    <property type="evidence" value="ECO:0007669"/>
    <property type="project" value="UniProtKB-KW"/>
</dbReference>
<organism evidence="12 13">
    <name type="scientific">Cuscuta epithymum</name>
    <dbReference type="NCBI Taxonomy" id="186058"/>
    <lineage>
        <taxon>Eukaryota</taxon>
        <taxon>Viridiplantae</taxon>
        <taxon>Streptophyta</taxon>
        <taxon>Embryophyta</taxon>
        <taxon>Tracheophyta</taxon>
        <taxon>Spermatophyta</taxon>
        <taxon>Magnoliopsida</taxon>
        <taxon>eudicotyledons</taxon>
        <taxon>Gunneridae</taxon>
        <taxon>Pentapetalae</taxon>
        <taxon>asterids</taxon>
        <taxon>lamiids</taxon>
        <taxon>Solanales</taxon>
        <taxon>Convolvulaceae</taxon>
        <taxon>Cuscuteae</taxon>
        <taxon>Cuscuta</taxon>
        <taxon>Cuscuta subgen. Cuscuta</taxon>
    </lineage>
</organism>
<comment type="subcellular location">
    <subcellularLocation>
        <location evidence="1">Cell membrane</location>
        <topology evidence="1">Lipid-anchor</topology>
        <topology evidence="1">GPI-anchor</topology>
    </subcellularLocation>
</comment>
<feature type="compositionally biased region" description="Polar residues" evidence="9">
    <location>
        <begin position="131"/>
        <end position="143"/>
    </location>
</feature>
<keyword evidence="6" id="KW-1015">Disulfide bond</keyword>
<protein>
    <recommendedName>
        <fullName evidence="11">X8 domain-containing protein</fullName>
    </recommendedName>
</protein>
<keyword evidence="5" id="KW-0472">Membrane</keyword>
<dbReference type="PANTHER" id="PTHR31044">
    <property type="entry name" value="BETA-1,3 GLUCANASE"/>
    <property type="match status" value="1"/>
</dbReference>
<accession>A0AAV0DD91</accession>
<keyword evidence="8" id="KW-0449">Lipoprotein</keyword>
<proteinExistence type="predicted"/>
<feature type="domain" description="X8" evidence="11">
    <location>
        <begin position="24"/>
        <end position="108"/>
    </location>
</feature>
<evidence type="ECO:0000256" key="6">
    <source>
        <dbReference type="ARBA" id="ARBA00023157"/>
    </source>
</evidence>
<feature type="chain" id="PRO_5043359102" description="X8 domain-containing protein" evidence="10">
    <location>
        <begin position="18"/>
        <end position="190"/>
    </location>
</feature>
<dbReference type="InterPro" id="IPR044788">
    <property type="entry name" value="X8_dom_prot"/>
</dbReference>
<comment type="caution">
    <text evidence="12">The sequence shown here is derived from an EMBL/GenBank/DDBJ whole genome shotgun (WGS) entry which is preliminary data.</text>
</comment>
<evidence type="ECO:0000256" key="9">
    <source>
        <dbReference type="SAM" id="MobiDB-lite"/>
    </source>
</evidence>
<dbReference type="AlphaFoldDB" id="A0AAV0DD91"/>
<feature type="compositionally biased region" description="Low complexity" evidence="9">
    <location>
        <begin position="91"/>
        <end position="102"/>
    </location>
</feature>
<reference evidence="12" key="1">
    <citation type="submission" date="2022-07" db="EMBL/GenBank/DDBJ databases">
        <authorList>
            <person name="Macas J."/>
            <person name="Novak P."/>
            <person name="Neumann P."/>
        </authorList>
    </citation>
    <scope>NUCLEOTIDE SEQUENCE</scope>
</reference>
<dbReference type="Proteomes" id="UP001152523">
    <property type="component" value="Unassembled WGS sequence"/>
</dbReference>
<feature type="compositionally biased region" description="Low complexity" evidence="9">
    <location>
        <begin position="112"/>
        <end position="130"/>
    </location>
</feature>
<keyword evidence="7" id="KW-0325">Glycoprotein</keyword>
<evidence type="ECO:0000256" key="7">
    <source>
        <dbReference type="ARBA" id="ARBA00023180"/>
    </source>
</evidence>
<dbReference type="InterPro" id="IPR012946">
    <property type="entry name" value="X8"/>
</dbReference>